<proteinExistence type="predicted"/>
<organism evidence="1">
    <name type="scientific">hydrothermal vent metagenome</name>
    <dbReference type="NCBI Taxonomy" id="652676"/>
    <lineage>
        <taxon>unclassified sequences</taxon>
        <taxon>metagenomes</taxon>
        <taxon>ecological metagenomes</taxon>
    </lineage>
</organism>
<dbReference type="EMBL" id="FPHZ01000189">
    <property type="protein sequence ID" value="SFV88904.1"/>
    <property type="molecule type" value="Genomic_DNA"/>
</dbReference>
<evidence type="ECO:0000313" key="2">
    <source>
        <dbReference type="EMBL" id="SFV88904.1"/>
    </source>
</evidence>
<dbReference type="EMBL" id="FPHY01000026">
    <property type="protein sequence ID" value="SFV85390.1"/>
    <property type="molecule type" value="Genomic_DNA"/>
</dbReference>
<name>A0A1W1DUZ7_9ZZZZ</name>
<gene>
    <name evidence="1" type="ORF">MNB_SUP05-SYMBIONT-4-710</name>
    <name evidence="2" type="ORF">MNB_SUP05-SYMBIONT-5-324</name>
</gene>
<protein>
    <submittedName>
        <fullName evidence="1">Uncharacterized protein</fullName>
    </submittedName>
</protein>
<dbReference type="AlphaFoldDB" id="A0A1W1DUZ7"/>
<evidence type="ECO:0000313" key="1">
    <source>
        <dbReference type="EMBL" id="SFV85390.1"/>
    </source>
</evidence>
<accession>A0A1W1DUZ7</accession>
<sequence>MSIQNDSPSMISGAVLVHPDDALSQDAADTTLFEKVDNVEIINKEYKGVVFLFTTPKPEEVSYVVRNVNGVSYDIDTGQVSYKGKVVGNRVDLLADNFRIVLNDIATDQIAESVVRAVGVDFAEEAQDVTLCVIDGAGQKSEKLIIKASVAPVDQNPIHFIHHPDLINIALRCKSFDPKAGVFIPTFGENIGCKITNKDTITNNATADGWDKSIVFSSDVIKNGRISLTVGQTNAEVILGFSASFRSHHYDIIEYGIFADKGETYIIENGVTHKPSFGSHTTNDVFAVERTGYTVTYLKNEFVFYTSTMHTVQPMYLCITFAKIGALVTNVRQHNFYIPVVYFTPKFDQGTGYKVTNTNTITFVSPTPAWSGNIVFSSDVIGEGSVSLRVGQVSAGKEVMLGFAQKYSQKNYQDIDYALYVHEDTLRIAESGRIYETVLGKCTTSDVLAVERHGSVVTYLKNGVVLHTSAKKSTKAMHLCITALNNNTKVVDVQQRNFDSRGGFFDVKTIGDINVNQKTREVSYKNTVVAIINQNTIPRFNQGIKFTITNMNTVTFMGGAGSWYNRIVFSSDVIKNGCISFKMGQTNRPVVLGFAQNYINQNYYDITYGIYTSNNSLNIMESGEESASALGQYTVDDILSVERHDDIVTYLKNGVVFYTSVHKTIADMHLCITAYDKDSKVVDVQQRNFDSKYDTDGFYIGFNDKASQEAIDSIAEAVSCQSVALDTTVEILYSVKAISALKK</sequence>
<reference evidence="1" key="1">
    <citation type="submission" date="2016-10" db="EMBL/GenBank/DDBJ databases">
        <authorList>
            <person name="de Groot N.N."/>
        </authorList>
    </citation>
    <scope>NUCLEOTIDE SEQUENCE</scope>
</reference>